<dbReference type="PANTHER" id="PTHR22807">
    <property type="entry name" value="NOP2 YEAST -RELATED NOL1/NOP2/FMU SUN DOMAIN-CONTAINING"/>
    <property type="match status" value="1"/>
</dbReference>
<keyword evidence="9 14" id="KW-0949">S-adenosyl-L-methionine</keyword>
<keyword evidence="7 14" id="KW-0489">Methyltransferase</keyword>
<comment type="caution">
    <text evidence="16">The sequence shown here is derived from an EMBL/GenBank/DDBJ whole genome shotgun (WGS) entry which is preliminary data.</text>
</comment>
<keyword evidence="10 14" id="KW-0694">RNA-binding</keyword>
<dbReference type="GO" id="GO:0005829">
    <property type="term" value="C:cytosol"/>
    <property type="evidence" value="ECO:0007669"/>
    <property type="project" value="TreeGrafter"/>
</dbReference>
<dbReference type="EMBL" id="BSOT01000016">
    <property type="protein sequence ID" value="GLR72805.1"/>
    <property type="molecule type" value="Genomic_DNA"/>
</dbReference>
<evidence type="ECO:0000256" key="1">
    <source>
        <dbReference type="ARBA" id="ARBA00002724"/>
    </source>
</evidence>
<dbReference type="InterPro" id="IPR035926">
    <property type="entry name" value="NusB-like_sf"/>
</dbReference>
<dbReference type="Pfam" id="PF01189">
    <property type="entry name" value="Methyltr_RsmB-F"/>
    <property type="match status" value="1"/>
</dbReference>
<evidence type="ECO:0000256" key="14">
    <source>
        <dbReference type="PROSITE-ProRule" id="PRU01023"/>
    </source>
</evidence>
<evidence type="ECO:0000256" key="8">
    <source>
        <dbReference type="ARBA" id="ARBA00022679"/>
    </source>
</evidence>
<evidence type="ECO:0000256" key="11">
    <source>
        <dbReference type="ARBA" id="ARBA00030399"/>
    </source>
</evidence>
<dbReference type="GO" id="GO:0070475">
    <property type="term" value="P:rRNA base methylation"/>
    <property type="evidence" value="ECO:0007669"/>
    <property type="project" value="TreeGrafter"/>
</dbReference>
<dbReference type="InterPro" id="IPR023267">
    <property type="entry name" value="RCMT"/>
</dbReference>
<dbReference type="SUPFAM" id="SSF53335">
    <property type="entry name" value="S-adenosyl-L-methionine-dependent methyltransferases"/>
    <property type="match status" value="1"/>
</dbReference>
<protein>
    <recommendedName>
        <fullName evidence="4">16S rRNA (cytosine(967)-C(5))-methyltransferase</fullName>
        <ecNumber evidence="4">2.1.1.176</ecNumber>
    </recommendedName>
    <alternativeName>
        <fullName evidence="11">16S rRNA m5C967 methyltransferase</fullName>
    </alternativeName>
    <alternativeName>
        <fullName evidence="12">rRNA (cytosine-C(5)-)-methyltransferase RsmB</fullName>
    </alternativeName>
</protein>
<evidence type="ECO:0000256" key="4">
    <source>
        <dbReference type="ARBA" id="ARBA00012140"/>
    </source>
</evidence>
<dbReference type="AlphaFoldDB" id="A0AA37T775"/>
<accession>A0AA37T775</accession>
<dbReference type="Pfam" id="PF01029">
    <property type="entry name" value="NusB"/>
    <property type="match status" value="1"/>
</dbReference>
<keyword evidence="6" id="KW-0698">rRNA processing</keyword>
<reference evidence="16" key="1">
    <citation type="journal article" date="2014" name="Int. J. Syst. Evol. Microbiol.">
        <title>Complete genome sequence of Corynebacterium casei LMG S-19264T (=DSM 44701T), isolated from a smear-ripened cheese.</title>
        <authorList>
            <consortium name="US DOE Joint Genome Institute (JGI-PGF)"/>
            <person name="Walter F."/>
            <person name="Albersmeier A."/>
            <person name="Kalinowski J."/>
            <person name="Ruckert C."/>
        </authorList>
    </citation>
    <scope>NUCLEOTIDE SEQUENCE</scope>
    <source>
        <strain evidence="16">NBRC 110023</strain>
    </source>
</reference>
<gene>
    <name evidence="16" type="primary">rsmB</name>
    <name evidence="16" type="ORF">GCM10007852_37130</name>
</gene>
<evidence type="ECO:0000256" key="10">
    <source>
        <dbReference type="ARBA" id="ARBA00022884"/>
    </source>
</evidence>
<dbReference type="PANTHER" id="PTHR22807:SF61">
    <property type="entry name" value="NOL1_NOP2_SUN FAMILY PROTEIN _ ANTITERMINATION NUSB DOMAIN-CONTAINING PROTEIN"/>
    <property type="match status" value="1"/>
</dbReference>
<dbReference type="NCBIfam" id="TIGR00563">
    <property type="entry name" value="rsmB"/>
    <property type="match status" value="1"/>
</dbReference>
<feature type="domain" description="SAM-dependent MTase RsmB/NOP-type" evidence="15">
    <location>
        <begin position="178"/>
        <end position="447"/>
    </location>
</feature>
<evidence type="ECO:0000313" key="17">
    <source>
        <dbReference type="Proteomes" id="UP001156601"/>
    </source>
</evidence>
<dbReference type="InterPro" id="IPR029063">
    <property type="entry name" value="SAM-dependent_MTases_sf"/>
</dbReference>
<dbReference type="Gene3D" id="3.40.50.150">
    <property type="entry name" value="Vaccinia Virus protein VP39"/>
    <property type="match status" value="1"/>
</dbReference>
<evidence type="ECO:0000256" key="9">
    <source>
        <dbReference type="ARBA" id="ARBA00022691"/>
    </source>
</evidence>
<proteinExistence type="inferred from homology"/>
<evidence type="ECO:0000256" key="3">
    <source>
        <dbReference type="ARBA" id="ARBA00007494"/>
    </source>
</evidence>
<keyword evidence="5" id="KW-0963">Cytoplasm</keyword>
<dbReference type="InterPro" id="IPR018314">
    <property type="entry name" value="RsmB/NOL1/NOP2-like_CS"/>
</dbReference>
<dbReference type="GO" id="GO:0009383">
    <property type="term" value="F:rRNA (cytosine-C5-)-methyltransferase activity"/>
    <property type="evidence" value="ECO:0007669"/>
    <property type="project" value="TreeGrafter"/>
</dbReference>
<dbReference type="Pfam" id="PF22458">
    <property type="entry name" value="RsmF-B_ferredox"/>
    <property type="match status" value="1"/>
</dbReference>
<feature type="binding site" evidence="14">
    <location>
        <position position="320"/>
    </location>
    <ligand>
        <name>S-adenosyl-L-methionine</name>
        <dbReference type="ChEBI" id="CHEBI:59789"/>
    </ligand>
</feature>
<dbReference type="Gene3D" id="3.30.70.1170">
    <property type="entry name" value="Sun protein, domain 3"/>
    <property type="match status" value="1"/>
</dbReference>
<evidence type="ECO:0000256" key="7">
    <source>
        <dbReference type="ARBA" id="ARBA00022603"/>
    </source>
</evidence>
<dbReference type="NCBIfam" id="NF008149">
    <property type="entry name" value="PRK10901.1"/>
    <property type="match status" value="1"/>
</dbReference>
<evidence type="ECO:0000259" key="15">
    <source>
        <dbReference type="PROSITE" id="PS51686"/>
    </source>
</evidence>
<evidence type="ECO:0000256" key="2">
    <source>
        <dbReference type="ARBA" id="ARBA00004496"/>
    </source>
</evidence>
<dbReference type="InterPro" id="IPR049560">
    <property type="entry name" value="MeTrfase_RsmB-F_NOP2_cat"/>
</dbReference>
<dbReference type="InterPro" id="IPR006027">
    <property type="entry name" value="NusB_RsmB_TIM44"/>
</dbReference>
<evidence type="ECO:0000313" key="16">
    <source>
        <dbReference type="EMBL" id="GLR72805.1"/>
    </source>
</evidence>
<name>A0AA37T775_9ALTE</name>
<dbReference type="PRINTS" id="PR02008">
    <property type="entry name" value="RCMTFAMILY"/>
</dbReference>
<dbReference type="RefSeq" id="WP_284219223.1">
    <property type="nucleotide sequence ID" value="NZ_BSOT01000016.1"/>
</dbReference>
<dbReference type="Gene3D" id="1.10.940.10">
    <property type="entry name" value="NusB-like"/>
    <property type="match status" value="1"/>
</dbReference>
<feature type="binding site" evidence="14">
    <location>
        <begin position="266"/>
        <end position="272"/>
    </location>
    <ligand>
        <name>S-adenosyl-L-methionine</name>
        <dbReference type="ChEBI" id="CHEBI:59789"/>
    </ligand>
</feature>
<dbReference type="InterPro" id="IPR004573">
    <property type="entry name" value="rRNA_ssu_MeTfrase_B"/>
</dbReference>
<keyword evidence="8 14" id="KW-0808">Transferase</keyword>
<dbReference type="SUPFAM" id="SSF48013">
    <property type="entry name" value="NusB-like"/>
    <property type="match status" value="1"/>
</dbReference>
<feature type="binding site" evidence="14">
    <location>
        <position position="290"/>
    </location>
    <ligand>
        <name>S-adenosyl-L-methionine</name>
        <dbReference type="ChEBI" id="CHEBI:59789"/>
    </ligand>
</feature>
<comment type="subcellular location">
    <subcellularLocation>
        <location evidence="2">Cytoplasm</location>
    </subcellularLocation>
</comment>
<dbReference type="GO" id="GO:0006355">
    <property type="term" value="P:regulation of DNA-templated transcription"/>
    <property type="evidence" value="ECO:0007669"/>
    <property type="project" value="InterPro"/>
</dbReference>
<feature type="active site" description="Nucleophile" evidence="14">
    <location>
        <position position="392"/>
    </location>
</feature>
<evidence type="ECO:0000256" key="13">
    <source>
        <dbReference type="ARBA" id="ARBA00047283"/>
    </source>
</evidence>
<dbReference type="Gene3D" id="1.10.287.730">
    <property type="entry name" value="Helix hairpin bin"/>
    <property type="match status" value="1"/>
</dbReference>
<reference evidence="16" key="2">
    <citation type="submission" date="2023-01" db="EMBL/GenBank/DDBJ databases">
        <title>Draft genome sequence of Agaribacter marinus strain NBRC 110023.</title>
        <authorList>
            <person name="Sun Q."/>
            <person name="Mori K."/>
        </authorList>
    </citation>
    <scope>NUCLEOTIDE SEQUENCE</scope>
    <source>
        <strain evidence="16">NBRC 110023</strain>
    </source>
</reference>
<dbReference type="InterPro" id="IPR054728">
    <property type="entry name" value="RsmB-like_ferredoxin"/>
</dbReference>
<dbReference type="FunFam" id="3.40.50.150:FF:000022">
    <property type="entry name" value="Ribosomal RNA small subunit methyltransferase B"/>
    <property type="match status" value="1"/>
</dbReference>
<evidence type="ECO:0000256" key="6">
    <source>
        <dbReference type="ARBA" id="ARBA00022552"/>
    </source>
</evidence>
<feature type="binding site" evidence="14">
    <location>
        <position position="339"/>
    </location>
    <ligand>
        <name>S-adenosyl-L-methionine</name>
        <dbReference type="ChEBI" id="CHEBI:59789"/>
    </ligand>
</feature>
<dbReference type="PROSITE" id="PS01153">
    <property type="entry name" value="NOL1_NOP2_SUN"/>
    <property type="match status" value="1"/>
</dbReference>
<keyword evidence="17" id="KW-1185">Reference proteome</keyword>
<dbReference type="InterPro" id="IPR001678">
    <property type="entry name" value="MeTrfase_RsmB-F_NOP2_dom"/>
</dbReference>
<evidence type="ECO:0000256" key="12">
    <source>
        <dbReference type="ARBA" id="ARBA00031088"/>
    </source>
</evidence>
<sequence>MKTNKLFAKNHKNSPSHRTNLRADAAWALFEVLESGRSTRDIMPALFERYTKPQDRGWLQEATYGCLRELPILQFWTHTLLDKPLKGDKKIIEHLVMLGLFQIHFMRTLDHAAVSETVNAAKALNQPRFSGLVNAILRNFTRNNVADLPFPQPHIEYGLPKWLHKQLQQDYPEQWQNIAKQSNKKAPLWLRINKQKISVDEYSKHLDQAGIEHECHGIGAVKLISQTSVPKLPGYDDGWFNVQDYAAQQCMNLLPIDAGDTVLDCCAAPGGKTLALIDVNPALASLYAIDNVASRLDTLRENITRAHLSNEQKIVVLHADAAALSTHDKLPMFDKILLDAPCSASGIIRRHPDIKWLRKRADIDVLVALQSQILDEVWAKLKTGGTLLYATCSILPAENSKQIQTFLDRHDDATLVPIDEDSPHVGWQILPGEQEMDGFFYARLLKSK</sequence>
<dbReference type="CDD" id="cd02440">
    <property type="entry name" value="AdoMet_MTases"/>
    <property type="match status" value="1"/>
</dbReference>
<evidence type="ECO:0000256" key="5">
    <source>
        <dbReference type="ARBA" id="ARBA00022490"/>
    </source>
</evidence>
<comment type="catalytic activity">
    <reaction evidence="13">
        <text>cytidine(967) in 16S rRNA + S-adenosyl-L-methionine = 5-methylcytidine(967) in 16S rRNA + S-adenosyl-L-homocysteine + H(+)</text>
        <dbReference type="Rhea" id="RHEA:42748"/>
        <dbReference type="Rhea" id="RHEA-COMP:10219"/>
        <dbReference type="Rhea" id="RHEA-COMP:10220"/>
        <dbReference type="ChEBI" id="CHEBI:15378"/>
        <dbReference type="ChEBI" id="CHEBI:57856"/>
        <dbReference type="ChEBI" id="CHEBI:59789"/>
        <dbReference type="ChEBI" id="CHEBI:74483"/>
        <dbReference type="ChEBI" id="CHEBI:82748"/>
        <dbReference type="EC" id="2.1.1.176"/>
    </reaction>
</comment>
<comment type="function">
    <text evidence="1">Specifically methylates the cytosine at position 967 (m5C967) of 16S rRNA.</text>
</comment>
<organism evidence="16 17">
    <name type="scientific">Agaribacter marinus</name>
    <dbReference type="NCBI Taxonomy" id="1431249"/>
    <lineage>
        <taxon>Bacteria</taxon>
        <taxon>Pseudomonadati</taxon>
        <taxon>Pseudomonadota</taxon>
        <taxon>Gammaproteobacteria</taxon>
        <taxon>Alteromonadales</taxon>
        <taxon>Alteromonadaceae</taxon>
        <taxon>Agaribacter</taxon>
    </lineage>
</organism>
<comment type="similarity">
    <text evidence="3 14">Belongs to the class I-like SAM-binding methyltransferase superfamily. RsmB/NOP family.</text>
</comment>
<dbReference type="Proteomes" id="UP001156601">
    <property type="component" value="Unassembled WGS sequence"/>
</dbReference>
<dbReference type="GO" id="GO:0003723">
    <property type="term" value="F:RNA binding"/>
    <property type="evidence" value="ECO:0007669"/>
    <property type="project" value="UniProtKB-UniRule"/>
</dbReference>
<dbReference type="EC" id="2.1.1.176" evidence="4"/>
<dbReference type="PROSITE" id="PS51686">
    <property type="entry name" value="SAM_MT_RSMB_NOP"/>
    <property type="match status" value="1"/>
</dbReference>